<dbReference type="PROSITE" id="PS00122">
    <property type="entry name" value="CARBOXYLESTERASE_B_1"/>
    <property type="match status" value="1"/>
</dbReference>
<dbReference type="GeneID" id="63838719"/>
<dbReference type="Proteomes" id="UP000803844">
    <property type="component" value="Unassembled WGS sequence"/>
</dbReference>
<dbReference type="PANTHER" id="PTHR43918">
    <property type="entry name" value="ACETYLCHOLINESTERASE"/>
    <property type="match status" value="1"/>
</dbReference>
<reference evidence="5" key="1">
    <citation type="journal article" date="2020" name="Phytopathology">
        <title>Genome sequence of the chestnut blight fungus Cryphonectria parasitica EP155: A fundamental resource for an archetypical invasive plant pathogen.</title>
        <authorList>
            <person name="Crouch J.A."/>
            <person name="Dawe A."/>
            <person name="Aerts A."/>
            <person name="Barry K."/>
            <person name="Churchill A.C.L."/>
            <person name="Grimwood J."/>
            <person name="Hillman B."/>
            <person name="Milgroom M.G."/>
            <person name="Pangilinan J."/>
            <person name="Smith M."/>
            <person name="Salamov A."/>
            <person name="Schmutz J."/>
            <person name="Yadav J."/>
            <person name="Grigoriev I.V."/>
            <person name="Nuss D."/>
        </authorList>
    </citation>
    <scope>NUCLEOTIDE SEQUENCE</scope>
    <source>
        <strain evidence="5">EP155</strain>
    </source>
</reference>
<dbReference type="EMBL" id="MU032349">
    <property type="protein sequence ID" value="KAF3763180.1"/>
    <property type="molecule type" value="Genomic_DNA"/>
</dbReference>
<dbReference type="PROSITE" id="PS00941">
    <property type="entry name" value="CARBOXYLESTERASE_B_2"/>
    <property type="match status" value="1"/>
</dbReference>
<feature type="domain" description="Carboxylesterase type B" evidence="4">
    <location>
        <begin position="37"/>
        <end position="384"/>
    </location>
</feature>
<evidence type="ECO:0000259" key="4">
    <source>
        <dbReference type="Pfam" id="PF00135"/>
    </source>
</evidence>
<dbReference type="InterPro" id="IPR019826">
    <property type="entry name" value="Carboxylesterase_B_AS"/>
</dbReference>
<dbReference type="InterPro" id="IPR050654">
    <property type="entry name" value="AChE-related_enzymes"/>
</dbReference>
<dbReference type="InterPro" id="IPR029058">
    <property type="entry name" value="AB_hydrolase_fold"/>
</dbReference>
<keyword evidence="6" id="KW-1185">Reference proteome</keyword>
<comment type="caution">
    <text evidence="5">The sequence shown here is derived from an EMBL/GenBank/DDBJ whole genome shotgun (WGS) entry which is preliminary data.</text>
</comment>
<feature type="signal peptide" evidence="3">
    <location>
        <begin position="1"/>
        <end position="23"/>
    </location>
</feature>
<dbReference type="Pfam" id="PF00135">
    <property type="entry name" value="COesterase"/>
    <property type="match status" value="1"/>
</dbReference>
<protein>
    <recommendedName>
        <fullName evidence="3">Carboxylic ester hydrolase</fullName>
        <ecNumber evidence="3">3.1.1.-</ecNumber>
    </recommendedName>
</protein>
<keyword evidence="2 3" id="KW-0378">Hydrolase</keyword>
<sequence length="507" mass="54354">MTMLTKYSLSSLWSLLLVAGVVAALPQQNHAGCGPSPPTVSTTSGRIHGKIDPSLPNVNQYLGIPYAVPPVGDRRWTAPELLSQPDVDVEATSLPPSCMQYLTDLGDSLYVRDVLQFNLQGLNTTGAITEDCLTLSVWAPSSSSNQPVPVLIFFYGGGFSTGGQDVPYQIPAQWVNRTPDHIVVSFNYRVNIFGFPNAGGLDQQNLGLLDQRAAVEWCRANIAAFGGDPERMVIWGQSAGSISVDYYNFAYHSDAVVKGLIMDSGTALSPIATEDQTHANFSFVAEHVGCANLTGDYGQQLACMRGVDAATLEDFVAAYDESGASPSISFVPVVDDKIVFANYTERAEAGLQAQIPAIIGTNAQDGVAFAPYNPAGPNRTVALEEKLAIFFCPATESIRLRQQTPDLTPTFRYVYFGNWTNISPRPWMGAYHSSELPMLMGTHPDFRGPSTPQEYATSEAFQDAYVAFAREGVAGLEAQAWNEYAALGQGQTSMHSVSAAAGSAGSA</sequence>
<dbReference type="GO" id="GO:0052689">
    <property type="term" value="F:carboxylic ester hydrolase activity"/>
    <property type="evidence" value="ECO:0007669"/>
    <property type="project" value="TreeGrafter"/>
</dbReference>
<name>A0A9P4XYM1_CRYP1</name>
<evidence type="ECO:0000313" key="6">
    <source>
        <dbReference type="Proteomes" id="UP000803844"/>
    </source>
</evidence>
<dbReference type="PANTHER" id="PTHR43918:SF4">
    <property type="entry name" value="CARBOXYLIC ESTER HYDROLASE"/>
    <property type="match status" value="1"/>
</dbReference>
<keyword evidence="3" id="KW-0732">Signal</keyword>
<evidence type="ECO:0000256" key="2">
    <source>
        <dbReference type="ARBA" id="ARBA00022801"/>
    </source>
</evidence>
<evidence type="ECO:0000256" key="3">
    <source>
        <dbReference type="RuleBase" id="RU361235"/>
    </source>
</evidence>
<feature type="chain" id="PRO_5040546200" description="Carboxylic ester hydrolase" evidence="3">
    <location>
        <begin position="24"/>
        <end position="507"/>
    </location>
</feature>
<dbReference type="AlphaFoldDB" id="A0A9P4XYM1"/>
<dbReference type="InterPro" id="IPR002018">
    <property type="entry name" value="CarbesteraseB"/>
</dbReference>
<dbReference type="SUPFAM" id="SSF53474">
    <property type="entry name" value="alpha/beta-Hydrolases"/>
    <property type="match status" value="1"/>
</dbReference>
<comment type="similarity">
    <text evidence="1 3">Belongs to the type-B carboxylesterase/lipase family.</text>
</comment>
<dbReference type="OrthoDB" id="408631at2759"/>
<evidence type="ECO:0000256" key="1">
    <source>
        <dbReference type="ARBA" id="ARBA00005964"/>
    </source>
</evidence>
<dbReference type="InterPro" id="IPR019819">
    <property type="entry name" value="Carboxylesterase_B_CS"/>
</dbReference>
<dbReference type="RefSeq" id="XP_040774141.1">
    <property type="nucleotide sequence ID" value="XM_040921590.1"/>
</dbReference>
<dbReference type="EC" id="3.1.1.-" evidence="3"/>
<organism evidence="5 6">
    <name type="scientific">Cryphonectria parasitica (strain ATCC 38755 / EP155)</name>
    <dbReference type="NCBI Taxonomy" id="660469"/>
    <lineage>
        <taxon>Eukaryota</taxon>
        <taxon>Fungi</taxon>
        <taxon>Dikarya</taxon>
        <taxon>Ascomycota</taxon>
        <taxon>Pezizomycotina</taxon>
        <taxon>Sordariomycetes</taxon>
        <taxon>Sordariomycetidae</taxon>
        <taxon>Diaporthales</taxon>
        <taxon>Cryphonectriaceae</taxon>
        <taxon>Cryphonectria-Endothia species complex</taxon>
        <taxon>Cryphonectria</taxon>
    </lineage>
</organism>
<accession>A0A9P4XYM1</accession>
<proteinExistence type="inferred from homology"/>
<gene>
    <name evidence="5" type="ORF">M406DRAFT_340821</name>
</gene>
<dbReference type="Gene3D" id="3.40.50.1820">
    <property type="entry name" value="alpha/beta hydrolase"/>
    <property type="match status" value="2"/>
</dbReference>
<evidence type="ECO:0000313" key="5">
    <source>
        <dbReference type="EMBL" id="KAF3763180.1"/>
    </source>
</evidence>